<dbReference type="AlphaFoldDB" id="A0A2J6T3N0"/>
<evidence type="ECO:0000313" key="1">
    <source>
        <dbReference type="EMBL" id="PMD57650.1"/>
    </source>
</evidence>
<accession>A0A2J6T3N0</accession>
<proteinExistence type="predicted"/>
<name>A0A2J6T3N0_9HELO</name>
<dbReference type="InParanoid" id="A0A2J6T3N0"/>
<reference evidence="1 2" key="1">
    <citation type="submission" date="2016-04" db="EMBL/GenBank/DDBJ databases">
        <title>A degradative enzymes factory behind the ericoid mycorrhizal symbiosis.</title>
        <authorList>
            <consortium name="DOE Joint Genome Institute"/>
            <person name="Martino E."/>
            <person name="Morin E."/>
            <person name="Grelet G."/>
            <person name="Kuo A."/>
            <person name="Kohler A."/>
            <person name="Daghino S."/>
            <person name="Barry K."/>
            <person name="Choi C."/>
            <person name="Cichocki N."/>
            <person name="Clum A."/>
            <person name="Copeland A."/>
            <person name="Hainaut M."/>
            <person name="Haridas S."/>
            <person name="Labutti K."/>
            <person name="Lindquist E."/>
            <person name="Lipzen A."/>
            <person name="Khouja H.-R."/>
            <person name="Murat C."/>
            <person name="Ohm R."/>
            <person name="Olson A."/>
            <person name="Spatafora J."/>
            <person name="Veneault-Fourrey C."/>
            <person name="Henrissat B."/>
            <person name="Grigoriev I."/>
            <person name="Martin F."/>
            <person name="Perotto S."/>
        </authorList>
    </citation>
    <scope>NUCLEOTIDE SEQUENCE [LARGE SCALE GENOMIC DNA]</scope>
    <source>
        <strain evidence="1 2">E</strain>
    </source>
</reference>
<protein>
    <submittedName>
        <fullName evidence="1">Uncharacterized protein</fullName>
    </submittedName>
</protein>
<keyword evidence="2" id="KW-1185">Reference proteome</keyword>
<dbReference type="Proteomes" id="UP000235371">
    <property type="component" value="Unassembled WGS sequence"/>
</dbReference>
<dbReference type="RefSeq" id="XP_024734554.1">
    <property type="nucleotide sequence ID" value="XM_024887808.1"/>
</dbReference>
<gene>
    <name evidence="1" type="ORF">K444DRAFT_691790</name>
</gene>
<sequence>MSFGIETTADNPHINNTWPGSFQIGVTFTSHTSFYKWYDENYGGSPVGYENVMGSRLSDADALAANVTATKLPFEQFAGGT</sequence>
<organism evidence="1 2">
    <name type="scientific">Hyaloscypha bicolor E</name>
    <dbReference type="NCBI Taxonomy" id="1095630"/>
    <lineage>
        <taxon>Eukaryota</taxon>
        <taxon>Fungi</taxon>
        <taxon>Dikarya</taxon>
        <taxon>Ascomycota</taxon>
        <taxon>Pezizomycotina</taxon>
        <taxon>Leotiomycetes</taxon>
        <taxon>Helotiales</taxon>
        <taxon>Hyaloscyphaceae</taxon>
        <taxon>Hyaloscypha</taxon>
        <taxon>Hyaloscypha bicolor</taxon>
    </lineage>
</organism>
<dbReference type="GeneID" id="36595884"/>
<evidence type="ECO:0000313" key="2">
    <source>
        <dbReference type="Proteomes" id="UP000235371"/>
    </source>
</evidence>
<dbReference type="EMBL" id="KZ613846">
    <property type="protein sequence ID" value="PMD57650.1"/>
    <property type="molecule type" value="Genomic_DNA"/>
</dbReference>